<name>A0A0F0IKE0_ASPPU</name>
<reference evidence="2 3" key="1">
    <citation type="submission" date="2015-02" db="EMBL/GenBank/DDBJ databases">
        <title>Draft genome sequence of Aspergillus parasiticus SU-1.</title>
        <authorList>
            <person name="Yu J."/>
            <person name="Fedorova N."/>
            <person name="Yin Y."/>
            <person name="Losada L."/>
            <person name="Zafar N."/>
            <person name="Taujale R."/>
            <person name="Ehrlich K.C."/>
            <person name="Bhatnagar D."/>
            <person name="Cleveland T.E."/>
            <person name="Bennett J.W."/>
            <person name="Nierman W.C."/>
        </authorList>
    </citation>
    <scope>NUCLEOTIDE SEQUENCE [LARGE SCALE GENOMIC DNA]</scope>
    <source>
        <strain evidence="3">ATCC 56775 / NRRL 5862 / SRRC 143 / SU-1</strain>
    </source>
</reference>
<dbReference type="Pfam" id="PF04681">
    <property type="entry name" value="Bys1"/>
    <property type="match status" value="1"/>
</dbReference>
<dbReference type="OrthoDB" id="5144514at2759"/>
<sequence length="176" mass="19142">MMSFTKFILFILSLLSVVSSESLEEHGSAAGHGNVAIVNRMGTTLYLWSVDEKEGLMHAVVLGTSYQETYRLRPDGGGISIKVSTSQDVNGDILQFEYTQAGEKVFWDVSCANTKAGSPFYDKGLMLIPSSSKDCPHAFVCLPGDPNCKYVYHKSSDDDASHGCPASTSFHLKLGF</sequence>
<gene>
    <name evidence="2" type="ORF">P875_00076288</name>
</gene>
<feature type="chain" id="PRO_5002443478" evidence="1">
    <location>
        <begin position="21"/>
        <end position="176"/>
    </location>
</feature>
<organism evidence="2 3">
    <name type="scientific">Aspergillus parasiticus (strain ATCC 56775 / NRRL 5862 / SRRC 143 / SU-1)</name>
    <dbReference type="NCBI Taxonomy" id="1403190"/>
    <lineage>
        <taxon>Eukaryota</taxon>
        <taxon>Fungi</taxon>
        <taxon>Dikarya</taxon>
        <taxon>Ascomycota</taxon>
        <taxon>Pezizomycotina</taxon>
        <taxon>Eurotiomycetes</taxon>
        <taxon>Eurotiomycetidae</taxon>
        <taxon>Eurotiales</taxon>
        <taxon>Aspergillaceae</taxon>
        <taxon>Aspergillus</taxon>
        <taxon>Aspergillus subgen. Circumdati</taxon>
    </lineage>
</organism>
<dbReference type="PANTHER" id="PTHR36195:SF6">
    <property type="entry name" value="SECRETED THAUMATIN-LIKE PROTEIN CALA"/>
    <property type="match status" value="1"/>
</dbReference>
<proteinExistence type="predicted"/>
<dbReference type="EMBL" id="JZEE01000051">
    <property type="protein sequence ID" value="KJK68269.1"/>
    <property type="molecule type" value="Genomic_DNA"/>
</dbReference>
<dbReference type="InterPro" id="IPR006771">
    <property type="entry name" value="CetA-like"/>
</dbReference>
<keyword evidence="1" id="KW-0732">Signal</keyword>
<dbReference type="Proteomes" id="UP000033540">
    <property type="component" value="Unassembled WGS sequence"/>
</dbReference>
<dbReference type="PANTHER" id="PTHR36195">
    <property type="entry name" value="DOMAIN PROTEIN, PUTATIVE (AFU_ORTHOLOGUE AFUA_5G01990)-RELATED-RELATED"/>
    <property type="match status" value="1"/>
</dbReference>
<dbReference type="STRING" id="1403190.A0A0F0IKE0"/>
<evidence type="ECO:0000313" key="3">
    <source>
        <dbReference type="Proteomes" id="UP000033540"/>
    </source>
</evidence>
<accession>A0A0F0IKE0</accession>
<feature type="signal peptide" evidence="1">
    <location>
        <begin position="1"/>
        <end position="20"/>
    </location>
</feature>
<evidence type="ECO:0000313" key="2">
    <source>
        <dbReference type="EMBL" id="KJK68269.1"/>
    </source>
</evidence>
<protein>
    <submittedName>
        <fullName evidence="2">Uncharacterized protein</fullName>
    </submittedName>
</protein>
<dbReference type="AlphaFoldDB" id="A0A0F0IKE0"/>
<comment type="caution">
    <text evidence="2">The sequence shown here is derived from an EMBL/GenBank/DDBJ whole genome shotgun (WGS) entry which is preliminary data.</text>
</comment>
<evidence type="ECO:0000256" key="1">
    <source>
        <dbReference type="SAM" id="SignalP"/>
    </source>
</evidence>